<dbReference type="Pfam" id="PF13434">
    <property type="entry name" value="Lys_Orn_oxgnase"/>
    <property type="match status" value="1"/>
</dbReference>
<organism evidence="15 16">
    <name type="scientific">Paenibacillus lutrae</name>
    <dbReference type="NCBI Taxonomy" id="2078573"/>
    <lineage>
        <taxon>Bacteria</taxon>
        <taxon>Bacillati</taxon>
        <taxon>Bacillota</taxon>
        <taxon>Bacilli</taxon>
        <taxon>Bacillales</taxon>
        <taxon>Paenibacillaceae</taxon>
        <taxon>Paenibacillus</taxon>
    </lineage>
</organism>
<evidence type="ECO:0000256" key="2">
    <source>
        <dbReference type="ARBA" id="ARBA00004924"/>
    </source>
</evidence>
<keyword evidence="9" id="KW-0560">Oxidoreductase</keyword>
<proteinExistence type="inferred from homology"/>
<evidence type="ECO:0000256" key="8">
    <source>
        <dbReference type="ARBA" id="ARBA00022857"/>
    </source>
</evidence>
<evidence type="ECO:0000256" key="3">
    <source>
        <dbReference type="ARBA" id="ARBA00007588"/>
    </source>
</evidence>
<evidence type="ECO:0000256" key="13">
    <source>
        <dbReference type="ARBA" id="ARBA00032738"/>
    </source>
</evidence>
<evidence type="ECO:0000256" key="5">
    <source>
        <dbReference type="ARBA" id="ARBA00016406"/>
    </source>
</evidence>
<evidence type="ECO:0000256" key="11">
    <source>
        <dbReference type="ARBA" id="ARBA00031158"/>
    </source>
</evidence>
<evidence type="ECO:0000313" key="16">
    <source>
        <dbReference type="Proteomes" id="UP000490800"/>
    </source>
</evidence>
<dbReference type="Gene3D" id="3.50.50.60">
    <property type="entry name" value="FAD/NAD(P)-binding domain"/>
    <property type="match status" value="1"/>
</dbReference>
<dbReference type="EMBL" id="RHLK01000016">
    <property type="protein sequence ID" value="MVP01956.1"/>
    <property type="molecule type" value="Genomic_DNA"/>
</dbReference>
<evidence type="ECO:0000313" key="15">
    <source>
        <dbReference type="EMBL" id="MVP01956.1"/>
    </source>
</evidence>
<reference evidence="15 16" key="1">
    <citation type="journal article" date="2019" name="Microorganisms">
        <title>Paenibacillus lutrae sp. nov., A Chitinolytic Species Isolated from A River Otter in Castril Natural Park, Granada, Spain.</title>
        <authorList>
            <person name="Rodriguez M."/>
            <person name="Reina J.C."/>
            <person name="Bejar V."/>
            <person name="Llamas I."/>
        </authorList>
    </citation>
    <scope>NUCLEOTIDE SEQUENCE [LARGE SCALE GENOMIC DNA]</scope>
    <source>
        <strain evidence="15 16">N10</strain>
    </source>
</reference>
<sequence length="438" mass="49847">MSHIYDLIGIGFGPSNIALAIALEEMDVDLDFLFLEKSANRKWQEGMLLDGSDIQNNPLRDLVTPRNPRSHYTFINYLKEVGRFFEYLNLGIHFPLRKEYALYISWVTEQFSESVKYSTQVTHVDMVAGKEGQKLWQIKTSAGEEYLCRSLIVGPGRTPNIPAEFKPHIGSSIFHLTEYIQKIESFNLQEDTTIAVIGASQSAVEILLDLMNRTSAAQICSIHRSFGFRLKDTSPFSDHVYFPEFIDYYYSLSRDSKQQIAVQLNNTNYSSADGDVINQLYLRLYEEKLDGKNRFRFINNTRTEEITKADKGWNLLTQEIHTKAFRQVQADVVILATGFLDFGVGHKGEKFPPLLERVKNALPVDEFGVIKVQRDYAVKLVGEDALPHLYLNGLCESTHGLGDAGSFSLVSLRSMEIAKSVVHNLTKSDEVKERLYQM</sequence>
<dbReference type="EC" id="1.14.13.59" evidence="4"/>
<dbReference type="Proteomes" id="UP000490800">
    <property type="component" value="Unassembled WGS sequence"/>
</dbReference>
<comment type="catalytic activity">
    <reaction evidence="14">
        <text>L-lysine + NADPH + O2 = N(6)-hydroxy-L-lysine + NADP(+) + H2O</text>
        <dbReference type="Rhea" id="RHEA:23228"/>
        <dbReference type="ChEBI" id="CHEBI:15377"/>
        <dbReference type="ChEBI" id="CHEBI:15379"/>
        <dbReference type="ChEBI" id="CHEBI:32551"/>
        <dbReference type="ChEBI" id="CHEBI:57783"/>
        <dbReference type="ChEBI" id="CHEBI:57820"/>
        <dbReference type="ChEBI" id="CHEBI:58349"/>
        <dbReference type="EC" id="1.14.13.59"/>
    </reaction>
</comment>
<dbReference type="SUPFAM" id="SSF51905">
    <property type="entry name" value="FAD/NAD(P)-binding domain"/>
    <property type="match status" value="1"/>
</dbReference>
<comment type="caution">
    <text evidence="15">The sequence shown here is derived from an EMBL/GenBank/DDBJ whole genome shotgun (WGS) entry which is preliminary data.</text>
</comment>
<gene>
    <name evidence="15" type="ORF">EDM21_20980</name>
</gene>
<dbReference type="RefSeq" id="WP_157338363.1">
    <property type="nucleotide sequence ID" value="NZ_RHLK01000016.1"/>
</dbReference>
<evidence type="ECO:0000256" key="10">
    <source>
        <dbReference type="ARBA" id="ARBA00029939"/>
    </source>
</evidence>
<dbReference type="GO" id="GO:0047091">
    <property type="term" value="F:L-lysine 6-monooxygenase (NADPH) activity"/>
    <property type="evidence" value="ECO:0007669"/>
    <property type="project" value="UniProtKB-EC"/>
</dbReference>
<name>A0A7X3K1G3_9BACL</name>
<keyword evidence="6" id="KW-0285">Flavoprotein</keyword>
<evidence type="ECO:0000256" key="14">
    <source>
        <dbReference type="ARBA" id="ARBA00048407"/>
    </source>
</evidence>
<comment type="similarity">
    <text evidence="3">Belongs to the lysine N(6)-hydroxylase/L-ornithine N(5)-oxygenase family.</text>
</comment>
<evidence type="ECO:0000256" key="1">
    <source>
        <dbReference type="ARBA" id="ARBA00001974"/>
    </source>
</evidence>
<evidence type="ECO:0000256" key="9">
    <source>
        <dbReference type="ARBA" id="ARBA00023002"/>
    </source>
</evidence>
<dbReference type="OrthoDB" id="7527071at2"/>
<keyword evidence="16" id="KW-1185">Reference proteome</keyword>
<accession>A0A7X3K1G3</accession>
<comment type="cofactor">
    <cofactor evidence="1">
        <name>FAD</name>
        <dbReference type="ChEBI" id="CHEBI:57692"/>
    </cofactor>
</comment>
<evidence type="ECO:0000256" key="7">
    <source>
        <dbReference type="ARBA" id="ARBA00022827"/>
    </source>
</evidence>
<evidence type="ECO:0000256" key="6">
    <source>
        <dbReference type="ARBA" id="ARBA00022630"/>
    </source>
</evidence>
<evidence type="ECO:0000256" key="12">
    <source>
        <dbReference type="ARBA" id="ARBA00032493"/>
    </source>
</evidence>
<dbReference type="InterPro" id="IPR025700">
    <property type="entry name" value="Lys/Orn_oxygenase"/>
</dbReference>
<evidence type="ECO:0000256" key="4">
    <source>
        <dbReference type="ARBA" id="ARBA00013076"/>
    </source>
</evidence>
<protein>
    <recommendedName>
        <fullName evidence="5">L-lysine N6-monooxygenase MbtG</fullName>
        <ecNumber evidence="4">1.14.13.59</ecNumber>
    </recommendedName>
    <alternativeName>
        <fullName evidence="13">Lysine 6-N-hydroxylase</fullName>
    </alternativeName>
    <alternativeName>
        <fullName evidence="12">Lysine N6-hydroxylase</fullName>
    </alternativeName>
    <alternativeName>
        <fullName evidence="10">Lysine-N-oxygenase</fullName>
    </alternativeName>
    <alternativeName>
        <fullName evidence="11">Mycobactin synthase protein G</fullName>
    </alternativeName>
</protein>
<dbReference type="PANTHER" id="PTHR42802:SF1">
    <property type="entry name" value="L-ORNITHINE N(5)-MONOOXYGENASE"/>
    <property type="match status" value="1"/>
</dbReference>
<dbReference type="GO" id="GO:0006879">
    <property type="term" value="P:intracellular iron ion homeostasis"/>
    <property type="evidence" value="ECO:0007669"/>
    <property type="project" value="TreeGrafter"/>
</dbReference>
<dbReference type="PANTHER" id="PTHR42802">
    <property type="entry name" value="MONOOXYGENASE"/>
    <property type="match status" value="1"/>
</dbReference>
<dbReference type="InterPro" id="IPR036188">
    <property type="entry name" value="FAD/NAD-bd_sf"/>
</dbReference>
<keyword evidence="7" id="KW-0274">FAD</keyword>
<comment type="pathway">
    <text evidence="2">Siderophore biosynthesis.</text>
</comment>
<keyword evidence="8" id="KW-0521">NADP</keyword>
<dbReference type="AlphaFoldDB" id="A0A7X3K1G3"/>
<keyword evidence="15" id="KW-0503">Monooxygenase</keyword>